<evidence type="ECO:0000259" key="6">
    <source>
        <dbReference type="PROSITE" id="PS50048"/>
    </source>
</evidence>
<comment type="caution">
    <text evidence="7">The sequence shown here is derived from an EMBL/GenBank/DDBJ whole genome shotgun (WGS) entry which is preliminary data.</text>
</comment>
<evidence type="ECO:0000256" key="5">
    <source>
        <dbReference type="SAM" id="MobiDB-lite"/>
    </source>
</evidence>
<dbReference type="GO" id="GO:0008270">
    <property type="term" value="F:zinc ion binding"/>
    <property type="evidence" value="ECO:0007669"/>
    <property type="project" value="InterPro"/>
</dbReference>
<dbReference type="Pfam" id="PF00172">
    <property type="entry name" value="Zn_clus"/>
    <property type="match status" value="1"/>
</dbReference>
<gene>
    <name evidence="7" type="ORF">CBER1_07115</name>
</gene>
<keyword evidence="8" id="KW-1185">Reference proteome</keyword>
<keyword evidence="1" id="KW-0479">Metal-binding</keyword>
<dbReference type="InterPro" id="IPR001138">
    <property type="entry name" value="Zn2Cys6_DnaBD"/>
</dbReference>
<reference evidence="8" key="1">
    <citation type="journal article" date="2017" name="bioRxiv">
        <title>Conservation of a gene cluster reveals novel cercosporin biosynthetic mechanisms and extends production to the genus Colletotrichum.</title>
        <authorList>
            <person name="de Jonge R."/>
            <person name="Ebert M.K."/>
            <person name="Huitt-Roehl C.R."/>
            <person name="Pal P."/>
            <person name="Suttle J.C."/>
            <person name="Spanner R.E."/>
            <person name="Neubauer J.D."/>
            <person name="Jurick W.M.II."/>
            <person name="Stott K.A."/>
            <person name="Secor G.A."/>
            <person name="Thomma B.P.H.J."/>
            <person name="Van de Peer Y."/>
            <person name="Townsend C.A."/>
            <person name="Bolton M.D."/>
        </authorList>
    </citation>
    <scope>NUCLEOTIDE SEQUENCE [LARGE SCALE GENOMIC DNA]</scope>
    <source>
        <strain evidence="8">CBS538.71</strain>
    </source>
</reference>
<dbReference type="GO" id="GO:0005634">
    <property type="term" value="C:nucleus"/>
    <property type="evidence" value="ECO:0007669"/>
    <property type="project" value="TreeGrafter"/>
</dbReference>
<evidence type="ECO:0000313" key="7">
    <source>
        <dbReference type="EMBL" id="PPJ54365.1"/>
    </source>
</evidence>
<dbReference type="STRING" id="357750.A0A2S6C3Q9"/>
<dbReference type="SUPFAM" id="SSF57701">
    <property type="entry name" value="Zn2/Cys6 DNA-binding domain"/>
    <property type="match status" value="1"/>
</dbReference>
<dbReference type="PROSITE" id="PS50048">
    <property type="entry name" value="ZN2_CY6_FUNGAL_2"/>
    <property type="match status" value="1"/>
</dbReference>
<name>A0A2S6C3Q9_9PEZI</name>
<keyword evidence="3" id="KW-0804">Transcription</keyword>
<keyword evidence="4" id="KW-0539">Nucleus</keyword>
<evidence type="ECO:0000256" key="1">
    <source>
        <dbReference type="ARBA" id="ARBA00022723"/>
    </source>
</evidence>
<dbReference type="InterPro" id="IPR007219">
    <property type="entry name" value="XnlR_reg_dom"/>
</dbReference>
<evidence type="ECO:0000256" key="2">
    <source>
        <dbReference type="ARBA" id="ARBA00023015"/>
    </source>
</evidence>
<dbReference type="Pfam" id="PF04082">
    <property type="entry name" value="Fungal_trans"/>
    <property type="match status" value="1"/>
</dbReference>
<dbReference type="AlphaFoldDB" id="A0A2S6C3Q9"/>
<dbReference type="SMART" id="SM00066">
    <property type="entry name" value="GAL4"/>
    <property type="match status" value="1"/>
</dbReference>
<dbReference type="InterPro" id="IPR051127">
    <property type="entry name" value="Fungal_SecMet_Regulators"/>
</dbReference>
<feature type="compositionally biased region" description="Basic and acidic residues" evidence="5">
    <location>
        <begin position="69"/>
        <end position="79"/>
    </location>
</feature>
<accession>A0A2S6C3Q9</accession>
<dbReference type="CDD" id="cd00067">
    <property type="entry name" value="GAL4"/>
    <property type="match status" value="1"/>
</dbReference>
<dbReference type="GO" id="GO:0000435">
    <property type="term" value="P:positive regulation of transcription from RNA polymerase II promoter by galactose"/>
    <property type="evidence" value="ECO:0007669"/>
    <property type="project" value="TreeGrafter"/>
</dbReference>
<dbReference type="PANTHER" id="PTHR47424">
    <property type="entry name" value="REGULATORY PROTEIN GAL4"/>
    <property type="match status" value="1"/>
</dbReference>
<evidence type="ECO:0000313" key="8">
    <source>
        <dbReference type="Proteomes" id="UP000237631"/>
    </source>
</evidence>
<dbReference type="InterPro" id="IPR036864">
    <property type="entry name" value="Zn2-C6_fun-type_DNA-bd_sf"/>
</dbReference>
<dbReference type="EMBL" id="PNEN01000566">
    <property type="protein sequence ID" value="PPJ54365.1"/>
    <property type="molecule type" value="Genomic_DNA"/>
</dbReference>
<dbReference type="GO" id="GO:0000981">
    <property type="term" value="F:DNA-binding transcription factor activity, RNA polymerase II-specific"/>
    <property type="evidence" value="ECO:0007669"/>
    <property type="project" value="InterPro"/>
</dbReference>
<dbReference type="GO" id="GO:0006351">
    <property type="term" value="P:DNA-templated transcription"/>
    <property type="evidence" value="ECO:0007669"/>
    <property type="project" value="InterPro"/>
</dbReference>
<dbReference type="PROSITE" id="PS00463">
    <property type="entry name" value="ZN2_CY6_FUNGAL_1"/>
    <property type="match status" value="1"/>
</dbReference>
<organism evidence="7 8">
    <name type="scientific">Cercospora berteroae</name>
    <dbReference type="NCBI Taxonomy" id="357750"/>
    <lineage>
        <taxon>Eukaryota</taxon>
        <taxon>Fungi</taxon>
        <taxon>Dikarya</taxon>
        <taxon>Ascomycota</taxon>
        <taxon>Pezizomycotina</taxon>
        <taxon>Dothideomycetes</taxon>
        <taxon>Dothideomycetidae</taxon>
        <taxon>Mycosphaerellales</taxon>
        <taxon>Mycosphaerellaceae</taxon>
        <taxon>Cercospora</taxon>
    </lineage>
</organism>
<protein>
    <recommendedName>
        <fullName evidence="6">Zn(2)-C6 fungal-type domain-containing protein</fullName>
    </recommendedName>
</protein>
<feature type="region of interest" description="Disordered" evidence="5">
    <location>
        <begin position="49"/>
        <end position="136"/>
    </location>
</feature>
<dbReference type="Gene3D" id="4.10.240.10">
    <property type="entry name" value="Zn(2)-C6 fungal-type DNA-binding domain"/>
    <property type="match status" value="1"/>
</dbReference>
<feature type="domain" description="Zn(2)-C6 fungal-type" evidence="6">
    <location>
        <begin position="17"/>
        <end position="48"/>
    </location>
</feature>
<dbReference type="SMART" id="SM00906">
    <property type="entry name" value="Fungal_trans"/>
    <property type="match status" value="1"/>
</dbReference>
<dbReference type="GO" id="GO:0000978">
    <property type="term" value="F:RNA polymerase II cis-regulatory region sequence-specific DNA binding"/>
    <property type="evidence" value="ECO:0007669"/>
    <property type="project" value="TreeGrafter"/>
</dbReference>
<proteinExistence type="predicted"/>
<dbReference type="Proteomes" id="UP000237631">
    <property type="component" value="Unassembled WGS sequence"/>
</dbReference>
<evidence type="ECO:0000256" key="4">
    <source>
        <dbReference type="ARBA" id="ARBA00023242"/>
    </source>
</evidence>
<feature type="compositionally biased region" description="Polar residues" evidence="5">
    <location>
        <begin position="100"/>
        <end position="126"/>
    </location>
</feature>
<sequence length="724" mass="79813">MPRPKVKPQDRQRSARACVPCKASKIRCDAATPCGPCLKRERIDACVYVESSRKRQKTSPFPTPSVEDASPRYDPRLEEGSQTAQHGRSKSGGEPVAPTANMQATNGATSRAQTGTGTHTSPSNTPEPGKDAARMTQSRMLLSSKGEKLYVGENASLSFLHFLRRILKKYMGPSAFTENQFKDNMLEIEVPRDESPVVTDLARGDKLALVQLYREASSGILDLFPVAEIHGFLDRHNALSPSIFIEVDDTRSRAEQAMLNMMLAIGHQCRGQNPFDSHNATRSFSCAQKYAFEGFLCDPSLDMVRVFLLMAFYMLGACHRNAAFMYLGIASKSACALGLHRKDQYKGLSTSECLTRWRTWKSLLILDTIVSSILGRPGGLPSMRPEDDSAYDGDGEVGGLDKPRWIASRAVFGICSHIIELEQQLGSGQSMDSKTADAFLQRLRKWNESVPVQLRHFASLKESALGPADRELFIGSTHVACSYYFTIILVTRPFLISHLVTQIRRRRRPSVDKLEQSSAVSDLAQACLDSAIYMAKTGYMSINSSILSNNMCLLKAWMFAAGLLLGFSMFAQSEPVPEVDTAFANAIAVLERLAIVSPQARHYYEILSTFNDAVTARREQMGRERRKKSNQYVSQLFTADFHDGTAAAPTYTTPSSGPSNMDLSAGGSAGLEGMMGFDFDASGLDSLSASFPEQTDGNWTADPLLSDNLYIDWESLWPMDGMVI</sequence>
<evidence type="ECO:0000256" key="3">
    <source>
        <dbReference type="ARBA" id="ARBA00023163"/>
    </source>
</evidence>
<dbReference type="OrthoDB" id="4064873at2759"/>
<keyword evidence="2" id="KW-0805">Transcription regulation</keyword>
<dbReference type="CDD" id="cd12148">
    <property type="entry name" value="fungal_TF_MHR"/>
    <property type="match status" value="1"/>
</dbReference>
<dbReference type="PANTHER" id="PTHR47424:SF9">
    <property type="entry name" value="TAH-2"/>
    <property type="match status" value="1"/>
</dbReference>